<dbReference type="PANTHER" id="PTHR46238">
    <property type="entry name" value="REVERSE TRANSCRIPTASE DOMAIN-CONTAINING PROTEIN"/>
    <property type="match status" value="1"/>
</dbReference>
<evidence type="ECO:0000313" key="1">
    <source>
        <dbReference type="RefSeq" id="XP_016459182.1"/>
    </source>
</evidence>
<sequence length="115" mass="13658">MDTLTRHIQGEVSWYMLFADDIISIDESRRGADDRLEVWRQTLESKGFKLGRTKMEYLECKFSEVTQEADMSVRLDTQVILRRESFKLDKIMNEVIRDMVGVAPMEHKMREARLR</sequence>
<protein>
    <recommendedName>
        <fullName evidence="2">Reverse transcriptase domain-containing protein</fullName>
    </recommendedName>
</protein>
<organism evidence="1">
    <name type="scientific">Nicotiana tabacum</name>
    <name type="common">Common tobacco</name>
    <dbReference type="NCBI Taxonomy" id="4097"/>
    <lineage>
        <taxon>Eukaryota</taxon>
        <taxon>Viridiplantae</taxon>
        <taxon>Streptophyta</taxon>
        <taxon>Embryophyta</taxon>
        <taxon>Tracheophyta</taxon>
        <taxon>Spermatophyta</taxon>
        <taxon>Magnoliopsida</taxon>
        <taxon>eudicotyledons</taxon>
        <taxon>Gunneridae</taxon>
        <taxon>Pentapetalae</taxon>
        <taxon>asterids</taxon>
        <taxon>lamiids</taxon>
        <taxon>Solanales</taxon>
        <taxon>Solanaceae</taxon>
        <taxon>Nicotianoideae</taxon>
        <taxon>Nicotianeae</taxon>
        <taxon>Nicotiana</taxon>
    </lineage>
</organism>
<dbReference type="PANTHER" id="PTHR46238:SF8">
    <property type="entry name" value="ENDONUCLEASE_EXONUCLEASE_PHOSPHATASE DOMAIN-CONTAINING PROTEIN"/>
    <property type="match status" value="1"/>
</dbReference>
<dbReference type="OrthoDB" id="1225857at2759"/>
<dbReference type="AlphaFoldDB" id="A0A1S3Z4P2"/>
<accession>A0A1S3Z4P2</accession>
<proteinExistence type="predicted"/>
<dbReference type="PaxDb" id="4097-A0A1S3Z4P2"/>
<gene>
    <name evidence="1" type="primary">LOC107782759</name>
</gene>
<dbReference type="KEGG" id="nta:107782759"/>
<dbReference type="RefSeq" id="XP_016459182.1">
    <property type="nucleotide sequence ID" value="XM_016603696.1"/>
</dbReference>
<evidence type="ECO:0008006" key="2">
    <source>
        <dbReference type="Google" id="ProtNLM"/>
    </source>
</evidence>
<reference evidence="1" key="1">
    <citation type="submission" date="2025-08" db="UniProtKB">
        <authorList>
            <consortium name="RefSeq"/>
        </authorList>
    </citation>
    <scope>IDENTIFICATION</scope>
</reference>
<name>A0A1S3Z4P2_TOBAC</name>